<dbReference type="PROSITE" id="PS50850">
    <property type="entry name" value="MFS"/>
    <property type="match status" value="1"/>
</dbReference>
<feature type="transmembrane region" description="Helical" evidence="6">
    <location>
        <begin position="356"/>
        <end position="375"/>
    </location>
</feature>
<name>D8PRN6_SCHCM</name>
<dbReference type="SUPFAM" id="SSF103473">
    <property type="entry name" value="MFS general substrate transporter"/>
    <property type="match status" value="1"/>
</dbReference>
<dbReference type="RefSeq" id="XP_003036721.1">
    <property type="nucleotide sequence ID" value="XM_003036675.1"/>
</dbReference>
<feature type="transmembrane region" description="Helical" evidence="6">
    <location>
        <begin position="381"/>
        <end position="401"/>
    </location>
</feature>
<feature type="transmembrane region" description="Helical" evidence="6">
    <location>
        <begin position="323"/>
        <end position="344"/>
    </location>
</feature>
<proteinExistence type="predicted"/>
<keyword evidence="4 6" id="KW-1133">Transmembrane helix</keyword>
<dbReference type="OrthoDB" id="2985014at2759"/>
<dbReference type="InterPro" id="IPR036259">
    <property type="entry name" value="MFS_trans_sf"/>
</dbReference>
<dbReference type="GO" id="GO:0016020">
    <property type="term" value="C:membrane"/>
    <property type="evidence" value="ECO:0007669"/>
    <property type="project" value="UniProtKB-SubCell"/>
</dbReference>
<protein>
    <recommendedName>
        <fullName evidence="7">Major facilitator superfamily (MFS) profile domain-containing protein</fullName>
    </recommendedName>
</protein>
<dbReference type="InParanoid" id="D8PRN6"/>
<organism evidence="9">
    <name type="scientific">Schizophyllum commune (strain H4-8 / FGSC 9210)</name>
    <name type="common">Split gill fungus</name>
    <dbReference type="NCBI Taxonomy" id="578458"/>
    <lineage>
        <taxon>Eukaryota</taxon>
        <taxon>Fungi</taxon>
        <taxon>Dikarya</taxon>
        <taxon>Basidiomycota</taxon>
        <taxon>Agaricomycotina</taxon>
        <taxon>Agaricomycetes</taxon>
        <taxon>Agaricomycetidae</taxon>
        <taxon>Agaricales</taxon>
        <taxon>Schizophyllaceae</taxon>
        <taxon>Schizophyllum</taxon>
    </lineage>
</organism>
<comment type="subcellular location">
    <subcellularLocation>
        <location evidence="1">Membrane</location>
        <topology evidence="1">Multi-pass membrane protein</topology>
    </subcellularLocation>
</comment>
<feature type="transmembrane region" description="Helical" evidence="6">
    <location>
        <begin position="216"/>
        <end position="238"/>
    </location>
</feature>
<dbReference type="FunFam" id="1.20.1250.20:FF:000013">
    <property type="entry name" value="MFS general substrate transporter"/>
    <property type="match status" value="1"/>
</dbReference>
<evidence type="ECO:0000256" key="6">
    <source>
        <dbReference type="SAM" id="Phobius"/>
    </source>
</evidence>
<sequence length="492" mass="54741">MTNLGPSEIEEGAPLLLHRHSAPTEDAEGNEVYDVEDSPRRAEVEKALLHKLDRRMSILILIYILNYIDRNNAAAARLRGFEEDLGLQGSQFATVLSILYIGYITMQVPSNMFLNHMGRPSLYMGCCMAIWGLLSMATGLATNFYGVVVTRFFIGVSECAFFPGALFLISKWYKRNELSQRTAMLVCGSLISSAFGSLIASGILDLMEGVWGYRAWRWLFFVEGGMTVIVAIISIFVLPDFPENSSGWITPEERAVALKRMAEEADSHGPKTSTKTGQLAGLGLALRDGKVWYLTLLMTFMNLSLSFNAYFPTLVSTLGYGRTTTLLLCAPPWLFATFEAFVWARHSDRAEERCKHMIMSVCLGIAGFMLAFWSMNAFLRYIAMFMMAQMYAGNIVFTAWASASVAHPPAKRAVALAFMNSVASFGNVFGSYEWPSEWGPTYRGSFVLTSLTALIAIGMALAFRHHLTRLNDEAAKKELDDGDDTPGYRYML</sequence>
<feature type="transmembrane region" description="Helical" evidence="6">
    <location>
        <begin position="121"/>
        <end position="146"/>
    </location>
</feature>
<dbReference type="GO" id="GO:0022857">
    <property type="term" value="F:transmembrane transporter activity"/>
    <property type="evidence" value="ECO:0007669"/>
    <property type="project" value="InterPro"/>
</dbReference>
<dbReference type="Proteomes" id="UP000007431">
    <property type="component" value="Unassembled WGS sequence"/>
</dbReference>
<dbReference type="Gene3D" id="1.20.1250.20">
    <property type="entry name" value="MFS general substrate transporter like domains"/>
    <property type="match status" value="2"/>
</dbReference>
<evidence type="ECO:0000313" key="8">
    <source>
        <dbReference type="EMBL" id="EFJ01819.1"/>
    </source>
</evidence>
<accession>D8PRN6</accession>
<evidence type="ECO:0000256" key="5">
    <source>
        <dbReference type="ARBA" id="ARBA00023136"/>
    </source>
</evidence>
<feature type="domain" description="Major facilitator superfamily (MFS) profile" evidence="7">
    <location>
        <begin position="55"/>
        <end position="468"/>
    </location>
</feature>
<evidence type="ECO:0000256" key="4">
    <source>
        <dbReference type="ARBA" id="ARBA00022989"/>
    </source>
</evidence>
<keyword evidence="2" id="KW-0813">Transport</keyword>
<dbReference type="eggNOG" id="KOG2533">
    <property type="taxonomic scope" value="Eukaryota"/>
</dbReference>
<evidence type="ECO:0000256" key="1">
    <source>
        <dbReference type="ARBA" id="ARBA00004141"/>
    </source>
</evidence>
<evidence type="ECO:0000256" key="2">
    <source>
        <dbReference type="ARBA" id="ARBA00022448"/>
    </source>
</evidence>
<dbReference type="KEGG" id="scm:SCHCO_02622996"/>
<feature type="transmembrane region" description="Helical" evidence="6">
    <location>
        <begin position="182"/>
        <end position="204"/>
    </location>
</feature>
<dbReference type="AlphaFoldDB" id="D8PRN6"/>
<keyword evidence="9" id="KW-1185">Reference proteome</keyword>
<feature type="transmembrane region" description="Helical" evidence="6">
    <location>
        <begin position="291"/>
        <end position="311"/>
    </location>
</feature>
<dbReference type="EMBL" id="GL377302">
    <property type="protein sequence ID" value="EFJ01819.1"/>
    <property type="molecule type" value="Genomic_DNA"/>
</dbReference>
<dbReference type="Pfam" id="PF07690">
    <property type="entry name" value="MFS_1"/>
    <property type="match status" value="1"/>
</dbReference>
<dbReference type="VEuPathDB" id="FungiDB:SCHCODRAFT_02622996"/>
<dbReference type="HOGENOM" id="CLU_001265_0_6_1"/>
<reference evidence="8 9" key="1">
    <citation type="journal article" date="2010" name="Nat. Biotechnol.">
        <title>Genome sequence of the model mushroom Schizophyllum commune.</title>
        <authorList>
            <person name="Ohm R.A."/>
            <person name="de Jong J.F."/>
            <person name="Lugones L.G."/>
            <person name="Aerts A."/>
            <person name="Kothe E."/>
            <person name="Stajich J.E."/>
            <person name="de Vries R.P."/>
            <person name="Record E."/>
            <person name="Levasseur A."/>
            <person name="Baker S.E."/>
            <person name="Bartholomew K.A."/>
            <person name="Coutinho P.M."/>
            <person name="Erdmann S."/>
            <person name="Fowler T.J."/>
            <person name="Gathman A.C."/>
            <person name="Lombard V."/>
            <person name="Henrissat B."/>
            <person name="Knabe N."/>
            <person name="Kuees U."/>
            <person name="Lilly W.W."/>
            <person name="Lindquist E."/>
            <person name="Lucas S."/>
            <person name="Magnuson J.K."/>
            <person name="Piumi F."/>
            <person name="Raudaskoski M."/>
            <person name="Salamov A."/>
            <person name="Schmutz J."/>
            <person name="Schwarze F.W.M.R."/>
            <person name="vanKuyk P.A."/>
            <person name="Horton J.S."/>
            <person name="Grigoriev I.V."/>
            <person name="Woesten H.A.B."/>
        </authorList>
    </citation>
    <scope>NUCLEOTIDE SEQUENCE [LARGE SCALE GENOMIC DNA]</scope>
    <source>
        <strain evidence="9">H4-8 / FGSC 9210</strain>
    </source>
</reference>
<feature type="transmembrane region" description="Helical" evidence="6">
    <location>
        <begin position="413"/>
        <end position="432"/>
    </location>
</feature>
<dbReference type="PANTHER" id="PTHR43791">
    <property type="entry name" value="PERMEASE-RELATED"/>
    <property type="match status" value="1"/>
</dbReference>
<dbReference type="OMA" id="ERRIHIA"/>
<feature type="transmembrane region" description="Helical" evidence="6">
    <location>
        <begin position="152"/>
        <end position="170"/>
    </location>
</feature>
<dbReference type="GeneID" id="9588144"/>
<evidence type="ECO:0000313" key="9">
    <source>
        <dbReference type="Proteomes" id="UP000007431"/>
    </source>
</evidence>
<feature type="transmembrane region" description="Helical" evidence="6">
    <location>
        <begin position="88"/>
        <end position="109"/>
    </location>
</feature>
<keyword evidence="3 6" id="KW-0812">Transmembrane</keyword>
<dbReference type="InterPro" id="IPR020846">
    <property type="entry name" value="MFS_dom"/>
</dbReference>
<dbReference type="PANTHER" id="PTHR43791:SF6">
    <property type="entry name" value="TRANSPORTER, PUTATIVE (AFU_ORTHOLOGUE AFUA_1G16690)-RELATED"/>
    <property type="match status" value="1"/>
</dbReference>
<evidence type="ECO:0000256" key="3">
    <source>
        <dbReference type="ARBA" id="ARBA00022692"/>
    </source>
</evidence>
<keyword evidence="5 6" id="KW-0472">Membrane</keyword>
<dbReference type="InterPro" id="IPR011701">
    <property type="entry name" value="MFS"/>
</dbReference>
<feature type="transmembrane region" description="Helical" evidence="6">
    <location>
        <begin position="444"/>
        <end position="463"/>
    </location>
</feature>
<dbReference type="FunFam" id="1.20.1250.20:FF:000057">
    <property type="entry name" value="MFS general substrate transporter"/>
    <property type="match status" value="1"/>
</dbReference>
<gene>
    <name evidence="8" type="ORF">SCHCODRAFT_63459</name>
</gene>
<evidence type="ECO:0000259" key="7">
    <source>
        <dbReference type="PROSITE" id="PS50850"/>
    </source>
</evidence>